<evidence type="ECO:0000313" key="4">
    <source>
        <dbReference type="EMBL" id="AFV00051.1"/>
    </source>
</evidence>
<dbReference type="InterPro" id="IPR036890">
    <property type="entry name" value="HATPase_C_sf"/>
</dbReference>
<dbReference type="InterPro" id="IPR050640">
    <property type="entry name" value="Bact_2-comp_sensor_kinase"/>
</dbReference>
<dbReference type="OrthoDB" id="2514702at2"/>
<dbReference type="EMBL" id="CP003746">
    <property type="protein sequence ID" value="AFV00051.1"/>
    <property type="molecule type" value="Genomic_DNA"/>
</dbReference>
<feature type="domain" description="Histidine kinase/HSP90-like ATPase" evidence="2">
    <location>
        <begin position="255"/>
        <end position="358"/>
    </location>
</feature>
<dbReference type="GO" id="GO:0016020">
    <property type="term" value="C:membrane"/>
    <property type="evidence" value="ECO:0007669"/>
    <property type="project" value="InterPro"/>
</dbReference>
<keyword evidence="1" id="KW-0812">Transmembrane</keyword>
<keyword evidence="1" id="KW-0472">Membrane</keyword>
<accession>K4KP86</accession>
<evidence type="ECO:0000259" key="2">
    <source>
        <dbReference type="Pfam" id="PF02518"/>
    </source>
</evidence>
<dbReference type="GO" id="GO:0000155">
    <property type="term" value="F:phosphorelay sensor kinase activity"/>
    <property type="evidence" value="ECO:0007669"/>
    <property type="project" value="InterPro"/>
</dbReference>
<dbReference type="Pfam" id="PF02518">
    <property type="entry name" value="HATPase_c"/>
    <property type="match status" value="1"/>
</dbReference>
<dbReference type="eggNOG" id="COG2972">
    <property type="taxonomic scope" value="Bacteria"/>
</dbReference>
<dbReference type="InterPro" id="IPR010559">
    <property type="entry name" value="Sig_transdc_His_kin_internal"/>
</dbReference>
<keyword evidence="5" id="KW-1185">Reference proteome</keyword>
<dbReference type="Gene3D" id="3.30.565.10">
    <property type="entry name" value="Histidine kinase-like ATPase, C-terminal domain"/>
    <property type="match status" value="1"/>
</dbReference>
<dbReference type="Proteomes" id="UP000000466">
    <property type="component" value="Chromosome"/>
</dbReference>
<protein>
    <submittedName>
        <fullName evidence="4">Signal transduction histidine kinase</fullName>
    </submittedName>
</protein>
<dbReference type="PANTHER" id="PTHR34220">
    <property type="entry name" value="SENSOR HISTIDINE KINASE YPDA"/>
    <property type="match status" value="1"/>
</dbReference>
<dbReference type="HOGENOM" id="CLU_020473_1_1_6"/>
<reference evidence="4 5" key="1">
    <citation type="journal article" date="2013" name="Genome Announc.">
        <title>Complete genome sequence of Simiduia agarivorans SA1(T), a marine bacterium able to degrade a variety of polysaccharides.</title>
        <authorList>
            <person name="Lin S.Y."/>
            <person name="Shieh W.Y."/>
            <person name="Chen J.S."/>
            <person name="Tang S.L."/>
        </authorList>
    </citation>
    <scope>NUCLEOTIDE SEQUENCE [LARGE SCALE GENOMIC DNA]</scope>
    <source>
        <strain evidence="5">DSM 21679 / JCM 13881 / BCRC 17597 / SA1</strain>
    </source>
</reference>
<name>K4KP86_SIMAS</name>
<proteinExistence type="predicted"/>
<keyword evidence="1" id="KW-1133">Transmembrane helix</keyword>
<dbReference type="AlphaFoldDB" id="K4KP86"/>
<dbReference type="KEGG" id="saga:M5M_14570"/>
<feature type="transmembrane region" description="Helical" evidence="1">
    <location>
        <begin position="33"/>
        <end position="57"/>
    </location>
</feature>
<dbReference type="Pfam" id="PF06580">
    <property type="entry name" value="His_kinase"/>
    <property type="match status" value="1"/>
</dbReference>
<feature type="transmembrane region" description="Helical" evidence="1">
    <location>
        <begin position="7"/>
        <end position="27"/>
    </location>
</feature>
<evidence type="ECO:0000313" key="5">
    <source>
        <dbReference type="Proteomes" id="UP000000466"/>
    </source>
</evidence>
<evidence type="ECO:0000259" key="3">
    <source>
        <dbReference type="Pfam" id="PF06580"/>
    </source>
</evidence>
<evidence type="ECO:0000256" key="1">
    <source>
        <dbReference type="SAM" id="Phobius"/>
    </source>
</evidence>
<dbReference type="SUPFAM" id="SSF55874">
    <property type="entry name" value="ATPase domain of HSP90 chaperone/DNA topoisomerase II/histidine kinase"/>
    <property type="match status" value="1"/>
</dbReference>
<dbReference type="PANTHER" id="PTHR34220:SF7">
    <property type="entry name" value="SENSOR HISTIDINE KINASE YPDA"/>
    <property type="match status" value="1"/>
</dbReference>
<organism evidence="4 5">
    <name type="scientific">Simiduia agarivorans (strain DSM 21679 / JCM 13881 / BCRC 17597 / SA1)</name>
    <dbReference type="NCBI Taxonomy" id="1117647"/>
    <lineage>
        <taxon>Bacteria</taxon>
        <taxon>Pseudomonadati</taxon>
        <taxon>Pseudomonadota</taxon>
        <taxon>Gammaproteobacteria</taxon>
        <taxon>Cellvibrionales</taxon>
        <taxon>Cellvibrionaceae</taxon>
        <taxon>Simiduia</taxon>
    </lineage>
</organism>
<feature type="domain" description="Signal transduction histidine kinase internal region" evidence="3">
    <location>
        <begin position="160"/>
        <end position="238"/>
    </location>
</feature>
<feature type="transmembrane region" description="Helical" evidence="1">
    <location>
        <begin position="69"/>
        <end position="96"/>
    </location>
</feature>
<sequence>MANANQRIFWLCHLGGWGALTLLNLIVRTASLGAFHLAELVGSLAIFSSGAFFTWLCRRVIKHYRWLDWHPALLVAAGLATTALAGLATVITGLLLTDLALALFLGLAPEFSPALVAGNFAAITPFVFIWFCLYFTIGYLRRWQQKTLYALQLENSLKDAQLNALYGQINPHFMFNCLNNIRALMLEDVDRARDMLTQLSLLLRHGLTDASQWVSLTDELKIVNATIQLAEIQFEERLRFQSQINITSDKIIVPRMMLQLLIENALKHGIGETPSGGELLLLIEEHDNQLHIKVRNPGRLNASQTQRGFGTGAGTSTRTGTGIGIRNIEQRLKLLYDDQAFFSLTESQGVVTAELHLPTGTEAKFP</sequence>
<feature type="transmembrane region" description="Helical" evidence="1">
    <location>
        <begin position="116"/>
        <end position="137"/>
    </location>
</feature>
<dbReference type="RefSeq" id="WP_015048203.1">
    <property type="nucleotide sequence ID" value="NC_018868.3"/>
</dbReference>
<gene>
    <name evidence="4" type="ordered locus">M5M_14570</name>
</gene>
<dbReference type="InterPro" id="IPR003594">
    <property type="entry name" value="HATPase_dom"/>
</dbReference>
<dbReference type="STRING" id="1117647.M5M_14570"/>
<keyword evidence="4" id="KW-0808">Transferase</keyword>
<keyword evidence="4" id="KW-0418">Kinase</keyword>